<dbReference type="InterPro" id="IPR036566">
    <property type="entry name" value="PYNP-like_C_sf"/>
</dbReference>
<dbReference type="InterPro" id="IPR036320">
    <property type="entry name" value="Glycosyl_Trfase_fam3_N_dom_sf"/>
</dbReference>
<evidence type="ECO:0000313" key="6">
    <source>
        <dbReference type="EMBL" id="PDV99730.1"/>
    </source>
</evidence>
<dbReference type="Pfam" id="PF02885">
    <property type="entry name" value="Glycos_trans_3N"/>
    <property type="match status" value="1"/>
</dbReference>
<evidence type="ECO:0000259" key="5">
    <source>
        <dbReference type="SMART" id="SM00941"/>
    </source>
</evidence>
<comment type="caution">
    <text evidence="6">The sequence shown here is derived from an EMBL/GenBank/DDBJ whole genome shotgun (WGS) entry which is preliminary data.</text>
</comment>
<dbReference type="SUPFAM" id="SSF47648">
    <property type="entry name" value="Nucleoside phosphorylase/phosphoribosyltransferase N-terminal domain"/>
    <property type="match status" value="1"/>
</dbReference>
<accession>A0A2H3L8T1</accession>
<dbReference type="SUPFAM" id="SSF52418">
    <property type="entry name" value="Nucleoside phosphorylase/phosphoribosyltransferase catalytic domain"/>
    <property type="match status" value="1"/>
</dbReference>
<dbReference type="AlphaFoldDB" id="A0A2H3L8T1"/>
<evidence type="ECO:0000313" key="7">
    <source>
        <dbReference type="Proteomes" id="UP000220922"/>
    </source>
</evidence>
<dbReference type="GO" id="GO:0006206">
    <property type="term" value="P:pyrimidine nucleobase metabolic process"/>
    <property type="evidence" value="ECO:0007669"/>
    <property type="project" value="InterPro"/>
</dbReference>
<gene>
    <name evidence="6" type="primary">deoA</name>
    <name evidence="6" type="ORF">A9Q02_00475</name>
</gene>
<dbReference type="InterPro" id="IPR013102">
    <property type="entry name" value="PYNP_C"/>
</dbReference>
<organism evidence="6 7">
    <name type="scientific">Candidatus Chloroploca asiatica</name>
    <dbReference type="NCBI Taxonomy" id="1506545"/>
    <lineage>
        <taxon>Bacteria</taxon>
        <taxon>Bacillati</taxon>
        <taxon>Chloroflexota</taxon>
        <taxon>Chloroflexia</taxon>
        <taxon>Chloroflexales</taxon>
        <taxon>Chloroflexineae</taxon>
        <taxon>Oscillochloridaceae</taxon>
        <taxon>Candidatus Chloroploca</taxon>
    </lineage>
</organism>
<comment type="similarity">
    <text evidence="1">Belongs to the thymidine/pyrimidine-nucleoside phosphorylase family.</text>
</comment>
<dbReference type="NCBIfam" id="TIGR02644">
    <property type="entry name" value="Y_phosphoryl"/>
    <property type="match status" value="1"/>
</dbReference>
<dbReference type="FunFam" id="3.40.1030.10:FF:000003">
    <property type="entry name" value="Pyrimidine-nucleoside phosphorylase"/>
    <property type="match status" value="1"/>
</dbReference>
<dbReference type="InterPro" id="IPR000053">
    <property type="entry name" value="Thymidine/pyrmidine_PPase"/>
</dbReference>
<protein>
    <submittedName>
        <fullName evidence="6">Pyrimidine-nucleoside phosphorylase</fullName>
    </submittedName>
</protein>
<dbReference type="EMBL" id="LYXE01000063">
    <property type="protein sequence ID" value="PDV99730.1"/>
    <property type="molecule type" value="Genomic_DNA"/>
</dbReference>
<dbReference type="Pfam" id="PF00591">
    <property type="entry name" value="Glycos_transf_3"/>
    <property type="match status" value="1"/>
</dbReference>
<dbReference type="RefSeq" id="WP_097651494.1">
    <property type="nucleotide sequence ID" value="NZ_LYXE01000063.1"/>
</dbReference>
<evidence type="ECO:0000256" key="1">
    <source>
        <dbReference type="ARBA" id="ARBA00006915"/>
    </source>
</evidence>
<dbReference type="InterPro" id="IPR018090">
    <property type="entry name" value="Pyrmidine_PPas_bac/euk"/>
</dbReference>
<dbReference type="InterPro" id="IPR000312">
    <property type="entry name" value="Glycosyl_Trfase_fam3"/>
</dbReference>
<dbReference type="InterPro" id="IPR035902">
    <property type="entry name" value="Nuc_phospho_transferase"/>
</dbReference>
<dbReference type="Pfam" id="PF07831">
    <property type="entry name" value="PYNP_C"/>
    <property type="match status" value="1"/>
</dbReference>
<keyword evidence="7" id="KW-1185">Reference proteome</keyword>
<dbReference type="Proteomes" id="UP000220922">
    <property type="component" value="Unassembled WGS sequence"/>
</dbReference>
<dbReference type="PANTHER" id="PTHR10515:SF0">
    <property type="entry name" value="THYMIDINE PHOSPHORYLASE"/>
    <property type="match status" value="1"/>
</dbReference>
<evidence type="ECO:0000256" key="3">
    <source>
        <dbReference type="ARBA" id="ARBA00022676"/>
    </source>
</evidence>
<evidence type="ECO:0000256" key="2">
    <source>
        <dbReference type="ARBA" id="ARBA00011738"/>
    </source>
</evidence>
<name>A0A2H3L8T1_9CHLR</name>
<dbReference type="GO" id="GO:0005829">
    <property type="term" value="C:cytosol"/>
    <property type="evidence" value="ECO:0007669"/>
    <property type="project" value="TreeGrafter"/>
</dbReference>
<dbReference type="PANTHER" id="PTHR10515">
    <property type="entry name" value="THYMIDINE PHOSPHORYLASE"/>
    <property type="match status" value="1"/>
</dbReference>
<proteinExistence type="inferred from homology"/>
<dbReference type="Gene3D" id="1.20.970.10">
    <property type="entry name" value="Transferase, Pyrimidine Nucleoside Phosphorylase, Chain C"/>
    <property type="match status" value="1"/>
</dbReference>
<dbReference type="GO" id="GO:0006213">
    <property type="term" value="P:pyrimidine nucleoside metabolic process"/>
    <property type="evidence" value="ECO:0007669"/>
    <property type="project" value="InterPro"/>
</dbReference>
<dbReference type="GO" id="GO:0009032">
    <property type="term" value="F:thymidine phosphorylase activity"/>
    <property type="evidence" value="ECO:0007669"/>
    <property type="project" value="TreeGrafter"/>
</dbReference>
<dbReference type="NCBIfam" id="NF004747">
    <property type="entry name" value="PRK06078.1"/>
    <property type="match status" value="1"/>
</dbReference>
<feature type="domain" description="Pyrimidine nucleoside phosphorylase C-terminal" evidence="5">
    <location>
        <begin position="345"/>
        <end position="419"/>
    </location>
</feature>
<dbReference type="SMART" id="SM00941">
    <property type="entry name" value="PYNP_C"/>
    <property type="match status" value="1"/>
</dbReference>
<dbReference type="GO" id="GO:0004645">
    <property type="term" value="F:1,4-alpha-oligoglucan phosphorylase activity"/>
    <property type="evidence" value="ECO:0007669"/>
    <property type="project" value="InterPro"/>
</dbReference>
<comment type="subunit">
    <text evidence="2">Homodimer.</text>
</comment>
<sequence>MRMVDLIARKRDGLALTREEIDWLIAGYSDGTIPDYQMSAWAMAVLLRGMDDRETADLTLAMAQSGDMLDLHDLAPITVDKHSTGGIGDKTTLVLGPMVAALGLPVAKMSGRGLGFSGGTIDKLESIPGFQTTLDGATFRRLVREVGLAVVAQSGDLAPADKRLYALRDVTATVESMPLIAASVMSKKLAAGADCIVLDVKYGSGAFMRTLGEARHLAQIMVKIGQFAGRRIAAVLSSMQQPLGQAVGNALEVREAIAVLRGGGPSDLVELCLVLGTELVLLAGLTQEPDEARAMLQATLANGSAWAKFHAMVSHQGGEVRTIEQPERLPVAPVQQPLVASSTGYVAAIDGMALGLAVNALGGGRSRKEDQIDPAVGLMIQAHVGDLVEAGQPLLTIHAATESAAAQVAPALLAAYRFSDQPVAPPALVEAILR</sequence>
<dbReference type="NCBIfam" id="NF004490">
    <property type="entry name" value="PRK05820.1"/>
    <property type="match status" value="1"/>
</dbReference>
<reference evidence="6 7" key="1">
    <citation type="submission" date="2016-05" db="EMBL/GenBank/DDBJ databases">
        <authorList>
            <person name="Lavstsen T."/>
            <person name="Jespersen J.S."/>
        </authorList>
    </citation>
    <scope>NUCLEOTIDE SEQUENCE [LARGE SCALE GENOMIC DNA]</scope>
    <source>
        <strain evidence="6 7">B7-9</strain>
    </source>
</reference>
<dbReference type="Gene3D" id="3.90.1170.30">
    <property type="entry name" value="Pyrimidine nucleoside phosphorylase-like, C-terminal domain"/>
    <property type="match status" value="1"/>
</dbReference>
<dbReference type="SUPFAM" id="SSF54680">
    <property type="entry name" value="Pyrimidine nucleoside phosphorylase C-terminal domain"/>
    <property type="match status" value="1"/>
</dbReference>
<keyword evidence="3" id="KW-0328">Glycosyltransferase</keyword>
<keyword evidence="4" id="KW-0808">Transferase</keyword>
<evidence type="ECO:0000256" key="4">
    <source>
        <dbReference type="ARBA" id="ARBA00022679"/>
    </source>
</evidence>
<dbReference type="OrthoDB" id="9763887at2"/>
<dbReference type="PIRSF" id="PIRSF000478">
    <property type="entry name" value="TP_PyNP"/>
    <property type="match status" value="1"/>
</dbReference>
<dbReference type="InterPro" id="IPR017459">
    <property type="entry name" value="Glycosyl_Trfase_fam3_N_dom"/>
</dbReference>
<dbReference type="Gene3D" id="3.40.1030.10">
    <property type="entry name" value="Nucleoside phosphorylase/phosphoribosyltransferase catalytic domain"/>
    <property type="match status" value="1"/>
</dbReference>